<evidence type="ECO:0000313" key="8">
    <source>
        <dbReference type="Proteomes" id="UP001139646"/>
    </source>
</evidence>
<dbReference type="Pfam" id="PF02518">
    <property type="entry name" value="HATPase_c"/>
    <property type="match status" value="1"/>
</dbReference>
<dbReference type="EC" id="2.7.13.3" evidence="2"/>
<keyword evidence="5" id="KW-0902">Two-component regulatory system</keyword>
<keyword evidence="4" id="KW-0418">Kinase</keyword>
<reference evidence="7" key="1">
    <citation type="submission" date="2022-01" db="EMBL/GenBank/DDBJ databases">
        <title>Colwellia maritima, isolated from seawater.</title>
        <authorList>
            <person name="Kristyanto S."/>
            <person name="Jung J."/>
            <person name="Jeon C.O."/>
        </authorList>
    </citation>
    <scope>NUCLEOTIDE SEQUENCE</scope>
    <source>
        <strain evidence="7">MSW7</strain>
    </source>
</reference>
<gene>
    <name evidence="7" type="ORF">L3081_16150</name>
</gene>
<dbReference type="PROSITE" id="PS50109">
    <property type="entry name" value="HIS_KIN"/>
    <property type="match status" value="1"/>
</dbReference>
<dbReference type="PANTHER" id="PTHR43711">
    <property type="entry name" value="TWO-COMPONENT HISTIDINE KINASE"/>
    <property type="match status" value="1"/>
</dbReference>
<evidence type="ECO:0000256" key="1">
    <source>
        <dbReference type="ARBA" id="ARBA00000085"/>
    </source>
</evidence>
<comment type="caution">
    <text evidence="7">The sequence shown here is derived from an EMBL/GenBank/DDBJ whole genome shotgun (WGS) entry which is preliminary data.</text>
</comment>
<dbReference type="GO" id="GO:0005524">
    <property type="term" value="F:ATP binding"/>
    <property type="evidence" value="ECO:0007669"/>
    <property type="project" value="UniProtKB-KW"/>
</dbReference>
<name>A0ABS9X379_9GAMM</name>
<dbReference type="RefSeq" id="WP_242287119.1">
    <property type="nucleotide sequence ID" value="NZ_JAKKSL010000003.1"/>
</dbReference>
<dbReference type="SMART" id="SM00387">
    <property type="entry name" value="HATPase_c"/>
    <property type="match status" value="1"/>
</dbReference>
<feature type="domain" description="Histidine kinase" evidence="6">
    <location>
        <begin position="1"/>
        <end position="164"/>
    </location>
</feature>
<dbReference type="SUPFAM" id="SSF55874">
    <property type="entry name" value="ATPase domain of HSP90 chaperone/DNA topoisomerase II/histidine kinase"/>
    <property type="match status" value="1"/>
</dbReference>
<keyword evidence="3" id="KW-0808">Transferase</keyword>
<sequence length="166" mass="18453">MSKIEAGRMDLYLKAVNIKNLVHEAIDTVQPMAKTNNNELKVSMGALTSILYIDRQKVLQIFLNLLSNACKFTENGLITFNIHSDKNFLYYSVSDTGVGIAKEKLGYIFEQFTQVDGSQTRQFEGTGLGMAITQNFCQLMGGTLTVESELGFGSVFTVKQPLQHDI</sequence>
<dbReference type="CDD" id="cd16922">
    <property type="entry name" value="HATPase_EvgS-ArcB-TorS-like"/>
    <property type="match status" value="1"/>
</dbReference>
<organism evidence="7 8">
    <name type="scientific">Colwellia maritima</name>
    <dbReference type="NCBI Taxonomy" id="2912588"/>
    <lineage>
        <taxon>Bacteria</taxon>
        <taxon>Pseudomonadati</taxon>
        <taxon>Pseudomonadota</taxon>
        <taxon>Gammaproteobacteria</taxon>
        <taxon>Alteromonadales</taxon>
        <taxon>Colwelliaceae</taxon>
        <taxon>Colwellia</taxon>
    </lineage>
</organism>
<keyword evidence="7" id="KW-0547">Nucleotide-binding</keyword>
<evidence type="ECO:0000256" key="2">
    <source>
        <dbReference type="ARBA" id="ARBA00012438"/>
    </source>
</evidence>
<dbReference type="InterPro" id="IPR004358">
    <property type="entry name" value="Sig_transdc_His_kin-like_C"/>
</dbReference>
<keyword evidence="8" id="KW-1185">Reference proteome</keyword>
<evidence type="ECO:0000256" key="5">
    <source>
        <dbReference type="ARBA" id="ARBA00023012"/>
    </source>
</evidence>
<accession>A0ABS9X379</accession>
<evidence type="ECO:0000256" key="4">
    <source>
        <dbReference type="ARBA" id="ARBA00022777"/>
    </source>
</evidence>
<keyword evidence="7" id="KW-0067">ATP-binding</keyword>
<dbReference type="EMBL" id="JAKKSL010000003">
    <property type="protein sequence ID" value="MCI2284641.1"/>
    <property type="molecule type" value="Genomic_DNA"/>
</dbReference>
<dbReference type="InterPro" id="IPR003594">
    <property type="entry name" value="HATPase_dom"/>
</dbReference>
<dbReference type="InterPro" id="IPR050736">
    <property type="entry name" value="Sensor_HK_Regulatory"/>
</dbReference>
<evidence type="ECO:0000256" key="3">
    <source>
        <dbReference type="ARBA" id="ARBA00022679"/>
    </source>
</evidence>
<evidence type="ECO:0000259" key="6">
    <source>
        <dbReference type="PROSITE" id="PS50109"/>
    </source>
</evidence>
<protein>
    <recommendedName>
        <fullName evidence="2">histidine kinase</fullName>
        <ecNumber evidence="2">2.7.13.3</ecNumber>
    </recommendedName>
</protein>
<evidence type="ECO:0000313" key="7">
    <source>
        <dbReference type="EMBL" id="MCI2284641.1"/>
    </source>
</evidence>
<dbReference type="PANTHER" id="PTHR43711:SF26">
    <property type="entry name" value="SENSOR HISTIDINE KINASE RCSC"/>
    <property type="match status" value="1"/>
</dbReference>
<comment type="catalytic activity">
    <reaction evidence="1">
        <text>ATP + protein L-histidine = ADP + protein N-phospho-L-histidine.</text>
        <dbReference type="EC" id="2.7.13.3"/>
    </reaction>
</comment>
<dbReference type="Proteomes" id="UP001139646">
    <property type="component" value="Unassembled WGS sequence"/>
</dbReference>
<dbReference type="Gene3D" id="3.30.565.10">
    <property type="entry name" value="Histidine kinase-like ATPase, C-terminal domain"/>
    <property type="match status" value="1"/>
</dbReference>
<dbReference type="InterPro" id="IPR005467">
    <property type="entry name" value="His_kinase_dom"/>
</dbReference>
<proteinExistence type="predicted"/>
<dbReference type="PRINTS" id="PR00344">
    <property type="entry name" value="BCTRLSENSOR"/>
</dbReference>
<dbReference type="InterPro" id="IPR036890">
    <property type="entry name" value="HATPase_C_sf"/>
</dbReference>